<sequence>MLDTTLRIAPFVVRVRSPFASVLEHLEFFYRDCEKPRDAFVDFDIRLLPGLGAHRFWRPQARFLVDDQNPFLPLPVNQAAPMFEWGLNWTIASRSLGFVVFHAAVLEKNGSAIILPGFPGAGKSTLCAALCHLRGWRLLSDELAILDPASGMLIANPRPISLKNTSIDIVGQFPGARVGKRYLDTRKGTVAHAAPKLDAIENACQPARPRWLIFPQFAPGEGHQVSPVSHAEAFVLIGEQSFNQERMGEIGFRALCALLGNVDCHQIEYGSTSDALELVAQVTQQD</sequence>
<evidence type="ECO:0000313" key="2">
    <source>
        <dbReference type="Proteomes" id="UP000319502"/>
    </source>
</evidence>
<dbReference type="Gene3D" id="3.40.50.300">
    <property type="entry name" value="P-loop containing nucleotide triphosphate hydrolases"/>
    <property type="match status" value="1"/>
</dbReference>
<dbReference type="SUPFAM" id="SSF53795">
    <property type="entry name" value="PEP carboxykinase-like"/>
    <property type="match status" value="1"/>
</dbReference>
<name>A0A557QHF5_9RHOO</name>
<comment type="caution">
    <text evidence="1">The sequence shown here is derived from an EMBL/GenBank/DDBJ whole genome shotgun (WGS) entry which is preliminary data.</text>
</comment>
<proteinExistence type="predicted"/>
<dbReference type="InterPro" id="IPR027417">
    <property type="entry name" value="P-loop_NTPase"/>
</dbReference>
<keyword evidence="1" id="KW-0808">Transferase</keyword>
<gene>
    <name evidence="1" type="ORF">FHP91_18145</name>
</gene>
<dbReference type="AlphaFoldDB" id="A0A557QHF5"/>
<accession>A0A557QHF5</accession>
<dbReference type="RefSeq" id="WP_144310915.1">
    <property type="nucleotide sequence ID" value="NZ_VMNK01000017.1"/>
</dbReference>
<dbReference type="NCBIfam" id="TIGR04352">
    <property type="entry name" value="HprK_rel_A"/>
    <property type="match status" value="1"/>
</dbReference>
<dbReference type="OrthoDB" id="4544211at2"/>
<evidence type="ECO:0000313" key="1">
    <source>
        <dbReference type="EMBL" id="TVO52347.1"/>
    </source>
</evidence>
<dbReference type="GO" id="GO:0016301">
    <property type="term" value="F:kinase activity"/>
    <property type="evidence" value="ECO:0007669"/>
    <property type="project" value="UniProtKB-KW"/>
</dbReference>
<dbReference type="Proteomes" id="UP000319502">
    <property type="component" value="Unassembled WGS sequence"/>
</dbReference>
<protein>
    <submittedName>
        <fullName evidence="1">HprK-related kinase A</fullName>
    </submittedName>
</protein>
<keyword evidence="2" id="KW-1185">Reference proteome</keyword>
<reference evidence="1 2" key="1">
    <citation type="submission" date="2019-07" db="EMBL/GenBank/DDBJ databases">
        <title>The pathways for chlorine oxyanion respiration interact through the shared metabolite chlorate.</title>
        <authorList>
            <person name="Barnum T.P."/>
            <person name="Cheng Y."/>
            <person name="Hill K.A."/>
            <person name="Lucas L.N."/>
            <person name="Carlson H.K."/>
            <person name="Coates J.D."/>
        </authorList>
    </citation>
    <scope>NUCLEOTIDE SEQUENCE [LARGE SCALE GENOMIC DNA]</scope>
    <source>
        <strain evidence="1 2">SFB-3</strain>
    </source>
</reference>
<dbReference type="EMBL" id="VMNK01000017">
    <property type="protein sequence ID" value="TVO52347.1"/>
    <property type="molecule type" value="Genomic_DNA"/>
</dbReference>
<organism evidence="1 2">
    <name type="scientific">Denitromonas halophila</name>
    <dbReference type="NCBI Taxonomy" id="1629404"/>
    <lineage>
        <taxon>Bacteria</taxon>
        <taxon>Pseudomonadati</taxon>
        <taxon>Pseudomonadota</taxon>
        <taxon>Betaproteobacteria</taxon>
        <taxon>Rhodocyclales</taxon>
        <taxon>Zoogloeaceae</taxon>
        <taxon>Denitromonas</taxon>
    </lineage>
</organism>
<dbReference type="InterPro" id="IPR027600">
    <property type="entry name" value="HprK-rel_A"/>
</dbReference>
<keyword evidence="1" id="KW-0418">Kinase</keyword>